<keyword evidence="5" id="KW-0486">Methionine biosynthesis</keyword>
<dbReference type="GO" id="GO:0019509">
    <property type="term" value="P:L-methionine salvage from methylthioadenosine"/>
    <property type="evidence" value="ECO:0007669"/>
    <property type="project" value="TreeGrafter"/>
</dbReference>
<evidence type="ECO:0000256" key="2">
    <source>
        <dbReference type="ARBA" id="ARBA00022723"/>
    </source>
</evidence>
<dbReference type="PANTHER" id="PTHR20371">
    <property type="entry name" value="ENOLASE-PHOSPHATASE E1"/>
    <property type="match status" value="1"/>
</dbReference>
<dbReference type="InterPro" id="IPR036412">
    <property type="entry name" value="HAD-like_sf"/>
</dbReference>
<dbReference type="PANTHER" id="PTHR20371:SF1">
    <property type="entry name" value="ENOLASE-PHOSPHATASE E1"/>
    <property type="match status" value="1"/>
</dbReference>
<keyword evidence="3" id="KW-0378">Hydrolase</keyword>
<sequence length="124" mass="13666">MSGVASIRATSRSNGGCIVLDIEGTTTPITFVTEVLFPYVRDNVRKHLTATYDTQQTKDDIKLLRAQVDSDWKQGVVHGVLPIAPDEAGKAQVIDSLVANVEAMMKADRKITSLKELQSHVWRT</sequence>
<dbReference type="Proteomes" id="UP001202328">
    <property type="component" value="Unassembled WGS sequence"/>
</dbReference>
<comment type="caution">
    <text evidence="6">The sequence shown here is derived from an EMBL/GenBank/DDBJ whole genome shotgun (WGS) entry which is preliminary data.</text>
</comment>
<dbReference type="FunFam" id="1.10.720.60:FF:000001">
    <property type="entry name" value="Probable bifunctional methylthioribulose-1-phosphate dehydratase/enolase-phosphatase E1"/>
    <property type="match status" value="1"/>
</dbReference>
<keyword evidence="7" id="KW-1185">Reference proteome</keyword>
<protein>
    <submittedName>
        <fullName evidence="6">Uncharacterized protein</fullName>
    </submittedName>
</protein>
<keyword evidence="1" id="KW-0028">Amino-acid biosynthesis</keyword>
<dbReference type="GO" id="GO:0043874">
    <property type="term" value="F:acireductone synthase activity"/>
    <property type="evidence" value="ECO:0007669"/>
    <property type="project" value="TreeGrafter"/>
</dbReference>
<dbReference type="AlphaFoldDB" id="A0AAD4T390"/>
<accession>A0AAD4T390</accession>
<dbReference type="GO" id="GO:0046872">
    <property type="term" value="F:metal ion binding"/>
    <property type="evidence" value="ECO:0007669"/>
    <property type="project" value="UniProtKB-KW"/>
</dbReference>
<gene>
    <name evidence="6" type="ORF">MKW98_026225</name>
</gene>
<name>A0AAD4T390_9MAGN</name>
<evidence type="ECO:0000256" key="5">
    <source>
        <dbReference type="ARBA" id="ARBA00023167"/>
    </source>
</evidence>
<evidence type="ECO:0000256" key="3">
    <source>
        <dbReference type="ARBA" id="ARBA00022801"/>
    </source>
</evidence>
<keyword evidence="4" id="KW-0460">Magnesium</keyword>
<evidence type="ECO:0000256" key="1">
    <source>
        <dbReference type="ARBA" id="ARBA00022605"/>
    </source>
</evidence>
<evidence type="ECO:0000313" key="7">
    <source>
        <dbReference type="Proteomes" id="UP001202328"/>
    </source>
</evidence>
<evidence type="ECO:0000313" key="6">
    <source>
        <dbReference type="EMBL" id="KAI3934817.1"/>
    </source>
</evidence>
<proteinExistence type="predicted"/>
<dbReference type="Gene3D" id="1.10.720.60">
    <property type="match status" value="1"/>
</dbReference>
<dbReference type="EMBL" id="JAJJMB010006393">
    <property type="protein sequence ID" value="KAI3934817.1"/>
    <property type="molecule type" value="Genomic_DNA"/>
</dbReference>
<evidence type="ECO:0000256" key="4">
    <source>
        <dbReference type="ARBA" id="ARBA00022842"/>
    </source>
</evidence>
<dbReference type="SUPFAM" id="SSF56784">
    <property type="entry name" value="HAD-like"/>
    <property type="match status" value="1"/>
</dbReference>
<reference evidence="6" key="1">
    <citation type="submission" date="2022-04" db="EMBL/GenBank/DDBJ databases">
        <title>A functionally conserved STORR gene fusion in Papaver species that diverged 16.8 million years ago.</title>
        <authorList>
            <person name="Catania T."/>
        </authorList>
    </citation>
    <scope>NUCLEOTIDE SEQUENCE</scope>
    <source>
        <strain evidence="6">S-188037</strain>
    </source>
</reference>
<keyword evidence="2" id="KW-0479">Metal-binding</keyword>
<organism evidence="6 7">
    <name type="scientific">Papaver atlanticum</name>
    <dbReference type="NCBI Taxonomy" id="357466"/>
    <lineage>
        <taxon>Eukaryota</taxon>
        <taxon>Viridiplantae</taxon>
        <taxon>Streptophyta</taxon>
        <taxon>Embryophyta</taxon>
        <taxon>Tracheophyta</taxon>
        <taxon>Spermatophyta</taxon>
        <taxon>Magnoliopsida</taxon>
        <taxon>Ranunculales</taxon>
        <taxon>Papaveraceae</taxon>
        <taxon>Papaveroideae</taxon>
        <taxon>Papaver</taxon>
    </lineage>
</organism>